<dbReference type="EMBL" id="BK032540">
    <property type="protein sequence ID" value="DAF46563.1"/>
    <property type="molecule type" value="Genomic_DNA"/>
</dbReference>
<proteinExistence type="predicted"/>
<keyword evidence="1" id="KW-0812">Transmembrane</keyword>
<keyword evidence="1" id="KW-0472">Membrane</keyword>
<sequence length="37" mass="4121">MLYSSKPLRTTTICVIVCNLCVIFSCFVLPFCCLSCV</sequence>
<reference evidence="2" key="1">
    <citation type="journal article" date="2021" name="Proc. Natl. Acad. Sci. U.S.A.">
        <title>A Catalog of Tens of Thousands of Viruses from Human Metagenomes Reveals Hidden Associations with Chronic Diseases.</title>
        <authorList>
            <person name="Tisza M.J."/>
            <person name="Buck C.B."/>
        </authorList>
    </citation>
    <scope>NUCLEOTIDE SEQUENCE</scope>
    <source>
        <strain evidence="2">Ct1ba2</strain>
    </source>
</reference>
<organism evidence="2">
    <name type="scientific">Myoviridae sp. ct1ba2</name>
    <dbReference type="NCBI Taxonomy" id="2827654"/>
    <lineage>
        <taxon>Viruses</taxon>
        <taxon>Duplodnaviria</taxon>
        <taxon>Heunggongvirae</taxon>
        <taxon>Uroviricota</taxon>
        <taxon>Caudoviricetes</taxon>
    </lineage>
</organism>
<name>A0A8S5S6X8_9CAUD</name>
<feature type="transmembrane region" description="Helical" evidence="1">
    <location>
        <begin position="12"/>
        <end position="31"/>
    </location>
</feature>
<keyword evidence="1" id="KW-1133">Transmembrane helix</keyword>
<evidence type="ECO:0000256" key="1">
    <source>
        <dbReference type="SAM" id="Phobius"/>
    </source>
</evidence>
<dbReference type="PROSITE" id="PS51257">
    <property type="entry name" value="PROKAR_LIPOPROTEIN"/>
    <property type="match status" value="1"/>
</dbReference>
<accession>A0A8S5S6X8</accession>
<protein>
    <submittedName>
        <fullName evidence="2">Uncharacterized protein</fullName>
    </submittedName>
</protein>
<evidence type="ECO:0000313" key="2">
    <source>
        <dbReference type="EMBL" id="DAF46563.1"/>
    </source>
</evidence>